<reference evidence="1" key="1">
    <citation type="submission" date="2021-06" db="EMBL/GenBank/DDBJ databases">
        <authorList>
            <person name="Kallberg Y."/>
            <person name="Tangrot J."/>
            <person name="Rosling A."/>
        </authorList>
    </citation>
    <scope>NUCLEOTIDE SEQUENCE</scope>
    <source>
        <strain evidence="1">IN212</strain>
    </source>
</reference>
<dbReference type="OrthoDB" id="2346679at2759"/>
<protein>
    <submittedName>
        <fullName evidence="1">8639_t:CDS:1</fullName>
    </submittedName>
</protein>
<dbReference type="EMBL" id="CAJVPZ010018532">
    <property type="protein sequence ID" value="CAG8688615.1"/>
    <property type="molecule type" value="Genomic_DNA"/>
</dbReference>
<feature type="non-terminal residue" evidence="1">
    <location>
        <position position="108"/>
    </location>
</feature>
<dbReference type="Proteomes" id="UP000789396">
    <property type="component" value="Unassembled WGS sequence"/>
</dbReference>
<evidence type="ECO:0000313" key="2">
    <source>
        <dbReference type="Proteomes" id="UP000789396"/>
    </source>
</evidence>
<gene>
    <name evidence="1" type="ORF">RFULGI_LOCUS9897</name>
</gene>
<proteinExistence type="predicted"/>
<dbReference type="AlphaFoldDB" id="A0A9N9ERV7"/>
<organism evidence="1 2">
    <name type="scientific">Racocetra fulgida</name>
    <dbReference type="NCBI Taxonomy" id="60492"/>
    <lineage>
        <taxon>Eukaryota</taxon>
        <taxon>Fungi</taxon>
        <taxon>Fungi incertae sedis</taxon>
        <taxon>Mucoromycota</taxon>
        <taxon>Glomeromycotina</taxon>
        <taxon>Glomeromycetes</taxon>
        <taxon>Diversisporales</taxon>
        <taxon>Gigasporaceae</taxon>
        <taxon>Racocetra</taxon>
    </lineage>
</organism>
<accession>A0A9N9ERV7</accession>
<keyword evidence="2" id="KW-1185">Reference proteome</keyword>
<evidence type="ECO:0000313" key="1">
    <source>
        <dbReference type="EMBL" id="CAG8688615.1"/>
    </source>
</evidence>
<name>A0A9N9ERV7_9GLOM</name>
<comment type="caution">
    <text evidence="1">The sequence shown here is derived from an EMBL/GenBank/DDBJ whole genome shotgun (WGS) entry which is preliminary data.</text>
</comment>
<sequence>MFYIYIIIKDPPKVFYERAVNIAHIIDTGTFEDLLLEVVSNQFLDKHVHVFGYEKKNDKWILLQNGLTDYLQVLAQLNFKIVRFLFESSKILEIESPIKDANSVLMNN</sequence>